<dbReference type="InterPro" id="IPR011059">
    <property type="entry name" value="Metal-dep_hydrolase_composite"/>
</dbReference>
<dbReference type="CDD" id="cd01300">
    <property type="entry name" value="YtcJ_like"/>
    <property type="match status" value="1"/>
</dbReference>
<dbReference type="SUPFAM" id="SSF51338">
    <property type="entry name" value="Composite domain of metallo-dependent hydrolases"/>
    <property type="match status" value="2"/>
</dbReference>
<dbReference type="RefSeq" id="WP_048318467.1">
    <property type="nucleotide sequence ID" value="NZ_CP015220.1"/>
</dbReference>
<dbReference type="InterPro" id="IPR032466">
    <property type="entry name" value="Metal_Hydrolase"/>
</dbReference>
<organism evidence="2 3">
    <name type="scientific">Rhodococcoides fascians</name>
    <name type="common">Rhodococcus fascians</name>
    <dbReference type="NCBI Taxonomy" id="1828"/>
    <lineage>
        <taxon>Bacteria</taxon>
        <taxon>Bacillati</taxon>
        <taxon>Actinomycetota</taxon>
        <taxon>Actinomycetes</taxon>
        <taxon>Mycobacteriales</taxon>
        <taxon>Nocardiaceae</taxon>
        <taxon>Rhodococcoides</taxon>
    </lineage>
</organism>
<name>A0A143QR96_RHOFA</name>
<dbReference type="EC" id="3.5.2.5" evidence="2"/>
<sequence>MTTELFCGGRIYSPSAPDATAMAVTDGIISWIGEDRTGRALHPGVPVTDLAGSFVAPAFVDTHVHVTDLGLSLIGLDLSRSTSVEDCVRMVREHAASSEDDLIWGHGWDESTWSEQRPPTTAELDAAAPGRAVYLTRVDSHSAAVSTRLRFAASAADATSGYSEQSPLTADAHHRARQTARSLLTADTRRRARAAALDAAAAHGIVAVHECAGPVVSGIVDFRELMNTEHGVEVRGYWGELADTAERARELLEETGAHGLAGDIFVDGSLGSHTAWLSSPYADGPGTGVSYADVDAIAAHIAACTTAGIQAGFHVIGDAAVSAAVTAFGRVVADLGTPAVASCGHRLEHVAMVSAQQADLLASWGVIASMQPAFDAAWGGADGLYAARLGAERAAELHPFARLASAGVSLAFGSDAPVTSLDPWATVRAAANHRTPGSSVSPRAAFSAATRGAWRAGGVRDGLAGTLVPGAPASFAVWDVDELVVRAPKDSVQRWSTDPRAGVAPLPSLEASSVGPRCSMTVHRGRVVHEQ</sequence>
<dbReference type="GO" id="GO:0004038">
    <property type="term" value="F:allantoinase activity"/>
    <property type="evidence" value="ECO:0007669"/>
    <property type="project" value="UniProtKB-EC"/>
</dbReference>
<dbReference type="KEGG" id="rhs:A3Q41_04035"/>
<dbReference type="InterPro" id="IPR013108">
    <property type="entry name" value="Amidohydro_3"/>
</dbReference>
<keyword evidence="2" id="KW-0378">Hydrolase</keyword>
<dbReference type="Pfam" id="PF07969">
    <property type="entry name" value="Amidohydro_3"/>
    <property type="match status" value="1"/>
</dbReference>
<evidence type="ECO:0000313" key="3">
    <source>
        <dbReference type="Proteomes" id="UP000076038"/>
    </source>
</evidence>
<dbReference type="PANTHER" id="PTHR22642:SF2">
    <property type="entry name" value="PROTEIN LONG AFTER FAR-RED 3"/>
    <property type="match status" value="1"/>
</dbReference>
<evidence type="ECO:0000313" key="2">
    <source>
        <dbReference type="EMBL" id="AMY25316.1"/>
    </source>
</evidence>
<dbReference type="PANTHER" id="PTHR22642">
    <property type="entry name" value="IMIDAZOLONEPROPIONASE"/>
    <property type="match status" value="1"/>
</dbReference>
<dbReference type="Gene3D" id="2.30.40.10">
    <property type="entry name" value="Urease, subunit C, domain 1"/>
    <property type="match status" value="1"/>
</dbReference>
<evidence type="ECO:0000259" key="1">
    <source>
        <dbReference type="Pfam" id="PF07969"/>
    </source>
</evidence>
<dbReference type="AlphaFoldDB" id="A0A143QR96"/>
<reference evidence="3" key="2">
    <citation type="submission" date="2016-04" db="EMBL/GenBank/DDBJ databases">
        <title>Complete Genome and Plasmid Sequences for Rhodococcus fascians D188 and Draft Sequences for Rhodococcus spp. Isolates PBTS 1 and PBTS 2.</title>
        <authorList>
            <person name="Stamer R."/>
            <person name="Vereecke D."/>
            <person name="Zhang Y."/>
            <person name="Schilkey F."/>
            <person name="Devitt N."/>
            <person name="Randall J."/>
        </authorList>
    </citation>
    <scope>NUCLEOTIDE SEQUENCE [LARGE SCALE GENOMIC DNA]</scope>
    <source>
        <strain evidence="3">PBTS2</strain>
    </source>
</reference>
<dbReference type="EMBL" id="CP015220">
    <property type="protein sequence ID" value="AMY25316.1"/>
    <property type="molecule type" value="Genomic_DNA"/>
</dbReference>
<gene>
    <name evidence="2" type="primary">allB</name>
    <name evidence="2" type="ORF">A3Q41_04035</name>
</gene>
<dbReference type="InterPro" id="IPR033932">
    <property type="entry name" value="YtcJ-like"/>
</dbReference>
<dbReference type="Gene3D" id="3.20.20.140">
    <property type="entry name" value="Metal-dependent hydrolases"/>
    <property type="match status" value="1"/>
</dbReference>
<feature type="domain" description="Amidohydrolase 3" evidence="1">
    <location>
        <begin position="47"/>
        <end position="529"/>
    </location>
</feature>
<dbReference type="Proteomes" id="UP000076038">
    <property type="component" value="Chromosome"/>
</dbReference>
<dbReference type="OrthoDB" id="3238066at2"/>
<dbReference type="SUPFAM" id="SSF51556">
    <property type="entry name" value="Metallo-dependent hydrolases"/>
    <property type="match status" value="1"/>
</dbReference>
<dbReference type="PATRIC" id="fig|1653479.3.peg.4090"/>
<keyword evidence="3" id="KW-1185">Reference proteome</keyword>
<reference evidence="2 3" key="1">
    <citation type="journal article" date="2016" name="Genome Announc.">
        <title>Complete Genome and Plasmid Sequences for Rhodococcus fascians D188 and Draft Sequences for Rhodococcus Isolates PBTS 1 and PBTS 2.</title>
        <authorList>
            <person name="Stamler R.A."/>
            <person name="Vereecke D."/>
            <person name="Zhang Y."/>
            <person name="Schilkey F."/>
            <person name="Devitt N."/>
            <person name="Randall J.J."/>
        </authorList>
    </citation>
    <scope>NUCLEOTIDE SEQUENCE [LARGE SCALE GENOMIC DNA]</scope>
    <source>
        <strain evidence="2 3">PBTS2</strain>
    </source>
</reference>
<accession>A0A143QR96</accession>
<protein>
    <submittedName>
        <fullName evidence="2">Allantoinase</fullName>
        <ecNumber evidence="2">3.5.2.5</ecNumber>
    </submittedName>
</protein>
<proteinExistence type="predicted"/>
<dbReference type="Gene3D" id="3.10.310.70">
    <property type="match status" value="1"/>
</dbReference>